<evidence type="ECO:0000313" key="4">
    <source>
        <dbReference type="EMBL" id="MXP34369.1"/>
    </source>
</evidence>
<dbReference type="CDD" id="cd01948">
    <property type="entry name" value="EAL"/>
    <property type="match status" value="1"/>
</dbReference>
<dbReference type="InterPro" id="IPR001633">
    <property type="entry name" value="EAL_dom"/>
</dbReference>
<organism evidence="4 5">
    <name type="scientific">Qipengyuania citrea</name>
    <dbReference type="NCBI Taxonomy" id="225971"/>
    <lineage>
        <taxon>Bacteria</taxon>
        <taxon>Pseudomonadati</taxon>
        <taxon>Pseudomonadota</taxon>
        <taxon>Alphaproteobacteria</taxon>
        <taxon>Sphingomonadales</taxon>
        <taxon>Erythrobacteraceae</taxon>
        <taxon>Qipengyuania</taxon>
    </lineage>
</organism>
<dbReference type="Proteomes" id="UP000439914">
    <property type="component" value="Unassembled WGS sequence"/>
</dbReference>
<keyword evidence="1" id="KW-0472">Membrane</keyword>
<proteinExistence type="predicted"/>
<dbReference type="SMART" id="SM01080">
    <property type="entry name" value="CHASE2"/>
    <property type="match status" value="1"/>
</dbReference>
<dbReference type="SUPFAM" id="SSF141868">
    <property type="entry name" value="EAL domain-like"/>
    <property type="match status" value="1"/>
</dbReference>
<dbReference type="EMBL" id="WTYG01000001">
    <property type="protein sequence ID" value="MXP34369.1"/>
    <property type="molecule type" value="Genomic_DNA"/>
</dbReference>
<evidence type="ECO:0000313" key="3">
    <source>
        <dbReference type="EMBL" id="MDQ0566005.1"/>
    </source>
</evidence>
<dbReference type="GO" id="GO:0071111">
    <property type="term" value="F:cyclic-guanylate-specific phosphodiesterase activity"/>
    <property type="evidence" value="ECO:0007669"/>
    <property type="project" value="InterPro"/>
</dbReference>
<gene>
    <name evidence="4" type="ORF">GRI55_01135</name>
    <name evidence="3" type="ORF">QOZ97_001538</name>
</gene>
<comment type="caution">
    <text evidence="4">The sequence shown here is derived from an EMBL/GenBank/DDBJ whole genome shotgun (WGS) entry which is preliminary data.</text>
</comment>
<accession>A0A6I4UB02</accession>
<feature type="domain" description="EAL" evidence="2">
    <location>
        <begin position="527"/>
        <end position="780"/>
    </location>
</feature>
<feature type="transmembrane region" description="Helical" evidence="1">
    <location>
        <begin position="291"/>
        <end position="311"/>
    </location>
</feature>
<keyword evidence="1" id="KW-1133">Transmembrane helix</keyword>
<dbReference type="PROSITE" id="PS50883">
    <property type="entry name" value="EAL"/>
    <property type="match status" value="1"/>
</dbReference>
<feature type="transmembrane region" description="Helical" evidence="1">
    <location>
        <begin position="32"/>
        <end position="51"/>
    </location>
</feature>
<feature type="transmembrane region" description="Helical" evidence="1">
    <location>
        <begin position="318"/>
        <end position="334"/>
    </location>
</feature>
<dbReference type="PANTHER" id="PTHR33121:SF79">
    <property type="entry name" value="CYCLIC DI-GMP PHOSPHODIESTERASE PDED-RELATED"/>
    <property type="match status" value="1"/>
</dbReference>
<reference evidence="3 6" key="2">
    <citation type="submission" date="2023-07" db="EMBL/GenBank/DDBJ databases">
        <title>Genomic Encyclopedia of Type Strains, Phase IV (KMG-IV): sequencing the most valuable type-strain genomes for metagenomic binning, comparative biology and taxonomic classification.</title>
        <authorList>
            <person name="Goeker M."/>
        </authorList>
    </citation>
    <scope>NUCLEOTIDE SEQUENCE [LARGE SCALE GENOMIC DNA]</scope>
    <source>
        <strain evidence="3 6">DSM 14432</strain>
    </source>
</reference>
<dbReference type="Proteomes" id="UP001238601">
    <property type="component" value="Unassembled WGS sequence"/>
</dbReference>
<name>A0A6I4UB02_9SPHN</name>
<dbReference type="AlphaFoldDB" id="A0A6I4UB02"/>
<dbReference type="EMBL" id="JAUSWK010000002">
    <property type="protein sequence ID" value="MDQ0566005.1"/>
    <property type="molecule type" value="Genomic_DNA"/>
</dbReference>
<keyword evidence="6" id="KW-1185">Reference proteome</keyword>
<dbReference type="InterPro" id="IPR050706">
    <property type="entry name" value="Cyclic-di-GMP_PDE-like"/>
</dbReference>
<keyword evidence="1" id="KW-0812">Transmembrane</keyword>
<dbReference type="GeneID" id="93686366"/>
<dbReference type="PANTHER" id="PTHR33121">
    <property type="entry name" value="CYCLIC DI-GMP PHOSPHODIESTERASE PDEF"/>
    <property type="match status" value="1"/>
</dbReference>
<evidence type="ECO:0000259" key="2">
    <source>
        <dbReference type="PROSITE" id="PS50883"/>
    </source>
</evidence>
<dbReference type="Pfam" id="PF05226">
    <property type="entry name" value="CHASE2"/>
    <property type="match status" value="1"/>
</dbReference>
<evidence type="ECO:0000313" key="6">
    <source>
        <dbReference type="Proteomes" id="UP001238601"/>
    </source>
</evidence>
<dbReference type="RefSeq" id="WP_160765915.1">
    <property type="nucleotide sequence ID" value="NZ_JAUSWK010000002.1"/>
</dbReference>
<dbReference type="SMART" id="SM00052">
    <property type="entry name" value="EAL"/>
    <property type="match status" value="1"/>
</dbReference>
<dbReference type="Gene3D" id="3.20.20.450">
    <property type="entry name" value="EAL domain"/>
    <property type="match status" value="1"/>
</dbReference>
<reference evidence="4 5" key="1">
    <citation type="submission" date="2019-12" db="EMBL/GenBank/DDBJ databases">
        <title>Genomic-based taxomic classification of the family Erythrobacteraceae.</title>
        <authorList>
            <person name="Xu L."/>
        </authorList>
    </citation>
    <scope>NUCLEOTIDE SEQUENCE [LARGE SCALE GENOMIC DNA]</scope>
    <source>
        <strain evidence="4 5">CGMCC 1.8703</strain>
    </source>
</reference>
<evidence type="ECO:0000256" key="1">
    <source>
        <dbReference type="SAM" id="Phobius"/>
    </source>
</evidence>
<dbReference type="InterPro" id="IPR007890">
    <property type="entry name" value="CHASE2"/>
</dbReference>
<dbReference type="Pfam" id="PF00563">
    <property type="entry name" value="EAL"/>
    <property type="match status" value="1"/>
</dbReference>
<protein>
    <submittedName>
        <fullName evidence="3 4">EAL domain-containing protein</fullName>
    </submittedName>
</protein>
<sequence length="788" mass="86309">MGKTRISRLAAPVLVRGRSLFSGRLFERLRHVLWAALISLALYAVFLLQPIDQFLWLFQSRVADRNPTGDVVFVSSNEALNDTDNPQTRFRVAAALDELDRQGVGKVFLDIPFSTSENAAADARLARAIADLGPRISLVDRILEGPTGERIRRTTSPTIAGPATRVVSDQTDRDWYGFAWRLHYAYQNDGRVTRSLGAAIAGVEGNPNETFSVDYGFAVDRIPTLQLDELSGNARSLSELAAEVTGKTVVIGHSGLVAGSQQPMPRKMDAAVSYVDIYAGESLKAGHTGSLRGPIVLSFFAALLLISIVFSRARRQRWVAYSATVLVAPALLYAAAKIGIRLELSYALTFLAIYAALRSRMRWKRRVEMVNQETGLAKLRALEARLIRDSVTNGHIVIAKIQNYERVLKTLRADDKGSYVLKLVDRLRAADSNLVVYSDGHHLGWHVANDDTDAVVEHLEGLRAIFAAPIQVGGFSVDVGITFGIAGVEGDPSARLAAAVAAAEETSEAHNPIAIAETGSQTDLLWDISLRARIDDAMEAGEIYCVYQPKIDLQSNAVVGVEALVRWHDPARGFISPMHFIQQCEKAGRMEHLTRYVLQSACSAGQLLHFRGHMISMSVNISATLLSDMRVVGLVRNVLQATRFDPCFLTLEITETARISDHEVAATILNELRSIGVRISMDDFGVGAANYEAFYELPFDEIKIDRMFVANIAKDPKARAIVASIAAMGRGARITVVAEGLENPQDIPMLQEAGCQQVQGFAFSRPLSLSNLLEYQELAPEQTLSNIV</sequence>
<evidence type="ECO:0000313" key="5">
    <source>
        <dbReference type="Proteomes" id="UP000439914"/>
    </source>
</evidence>
<dbReference type="InterPro" id="IPR035919">
    <property type="entry name" value="EAL_sf"/>
</dbReference>